<sequence length="274" mass="29947">MTGGAPSQSHHFPGRYNPRPIDLLRADTPLTSAPLPDDSTQSHRRSDGPRATRLTTIDPTSTGLVDQLEAATRVSTPAPRAADGNVKSRRRYQKQWGSRCGAGEKLRRMRGKDRIKASDVNDPNLMTPAAGQDYEIVGYRVLEEGPERTVSISTWREQAIQEADSDDAMSVYFVNPDDFAPAELGPTVTPRSVSERVGYGAKESIRSTGKRQSPARDNLVHFDKTGVVMTSQRGETKAYHSPSPARSSDPQTSTPRGSGTLIQNSHTPPFHAQK</sequence>
<evidence type="ECO:0000313" key="3">
    <source>
        <dbReference type="Proteomes" id="UP001362999"/>
    </source>
</evidence>
<feature type="compositionally biased region" description="Polar residues" evidence="1">
    <location>
        <begin position="244"/>
        <end position="267"/>
    </location>
</feature>
<dbReference type="Proteomes" id="UP001362999">
    <property type="component" value="Unassembled WGS sequence"/>
</dbReference>
<comment type="caution">
    <text evidence="2">The sequence shown here is derived from an EMBL/GenBank/DDBJ whole genome shotgun (WGS) entry which is preliminary data.</text>
</comment>
<dbReference type="EMBL" id="JAWWNJ010000037">
    <property type="protein sequence ID" value="KAK7022254.1"/>
    <property type="molecule type" value="Genomic_DNA"/>
</dbReference>
<keyword evidence="3" id="KW-1185">Reference proteome</keyword>
<proteinExistence type="predicted"/>
<name>A0AAW0B925_9AGAR</name>
<dbReference type="AlphaFoldDB" id="A0AAW0B925"/>
<evidence type="ECO:0000256" key="1">
    <source>
        <dbReference type="SAM" id="MobiDB-lite"/>
    </source>
</evidence>
<reference evidence="2 3" key="1">
    <citation type="journal article" date="2024" name="J Genomics">
        <title>Draft genome sequencing and assembly of Favolaschia claudopus CIRM-BRFM 2984 isolated from oak limbs.</title>
        <authorList>
            <person name="Navarro D."/>
            <person name="Drula E."/>
            <person name="Chaduli D."/>
            <person name="Cazenave R."/>
            <person name="Ahrendt S."/>
            <person name="Wang J."/>
            <person name="Lipzen A."/>
            <person name="Daum C."/>
            <person name="Barry K."/>
            <person name="Grigoriev I.V."/>
            <person name="Favel A."/>
            <person name="Rosso M.N."/>
            <person name="Martin F."/>
        </authorList>
    </citation>
    <scope>NUCLEOTIDE SEQUENCE [LARGE SCALE GENOMIC DNA]</scope>
    <source>
        <strain evidence="2 3">CIRM-BRFM 2984</strain>
    </source>
</reference>
<gene>
    <name evidence="2" type="ORF">R3P38DRAFT_2960093</name>
</gene>
<feature type="non-terminal residue" evidence="2">
    <location>
        <position position="274"/>
    </location>
</feature>
<feature type="compositionally biased region" description="Basic and acidic residues" evidence="1">
    <location>
        <begin position="102"/>
        <end position="119"/>
    </location>
</feature>
<feature type="region of interest" description="Disordered" evidence="1">
    <location>
        <begin position="181"/>
        <end position="274"/>
    </location>
</feature>
<evidence type="ECO:0000313" key="2">
    <source>
        <dbReference type="EMBL" id="KAK7022254.1"/>
    </source>
</evidence>
<feature type="compositionally biased region" description="Polar residues" evidence="1">
    <location>
        <begin position="53"/>
        <end position="64"/>
    </location>
</feature>
<feature type="compositionally biased region" description="Basic and acidic residues" evidence="1">
    <location>
        <begin position="40"/>
        <end position="50"/>
    </location>
</feature>
<accession>A0AAW0B925</accession>
<protein>
    <submittedName>
        <fullName evidence="2">Uncharacterized protein</fullName>
    </submittedName>
</protein>
<feature type="compositionally biased region" description="Polar residues" evidence="1">
    <location>
        <begin position="1"/>
        <end position="10"/>
    </location>
</feature>
<organism evidence="2 3">
    <name type="scientific">Favolaschia claudopus</name>
    <dbReference type="NCBI Taxonomy" id="2862362"/>
    <lineage>
        <taxon>Eukaryota</taxon>
        <taxon>Fungi</taxon>
        <taxon>Dikarya</taxon>
        <taxon>Basidiomycota</taxon>
        <taxon>Agaricomycotina</taxon>
        <taxon>Agaricomycetes</taxon>
        <taxon>Agaricomycetidae</taxon>
        <taxon>Agaricales</taxon>
        <taxon>Marasmiineae</taxon>
        <taxon>Mycenaceae</taxon>
        <taxon>Favolaschia</taxon>
    </lineage>
</organism>
<feature type="region of interest" description="Disordered" evidence="1">
    <location>
        <begin position="1"/>
        <end position="126"/>
    </location>
</feature>